<dbReference type="GeneID" id="106157829"/>
<sequence>MCWSFWLLGVISAAFFTLQCSADNKHCPVTSDDAYVYTLTIPKSQELCKLQEQMESLLEQMNLLSEKVSNLQGEGGTSSVATCRKPLVSGANGISDSQITASTEYNTAHGPRLVRLNNTGTPWCARVMDSNQWIQFDFGRPQIITAIATGGRMNFPHWVKSYKIKYGNLTNALSQFQFISQDVVFTGNDDQTTVVINTLPHPITASYLRIYPVDYHAHICMRAEVFGC</sequence>
<evidence type="ECO:0000313" key="4">
    <source>
        <dbReference type="RefSeq" id="XP_013389044.1"/>
    </source>
</evidence>
<dbReference type="SUPFAM" id="SSF49785">
    <property type="entry name" value="Galactose-binding domain-like"/>
    <property type="match status" value="1"/>
</dbReference>
<evidence type="ECO:0000313" key="3">
    <source>
        <dbReference type="Proteomes" id="UP000085678"/>
    </source>
</evidence>
<dbReference type="FunFam" id="2.60.120.260:FF:000016">
    <property type="entry name" value="Contactin-associated protein-like 4 isoform 1"/>
    <property type="match status" value="1"/>
</dbReference>
<dbReference type="PANTHER" id="PTHR24543">
    <property type="entry name" value="MULTICOPPER OXIDASE-RELATED"/>
    <property type="match status" value="1"/>
</dbReference>
<feature type="chain" id="PRO_5010208173" evidence="1">
    <location>
        <begin position="23"/>
        <end position="228"/>
    </location>
</feature>
<dbReference type="InterPro" id="IPR000421">
    <property type="entry name" value="FA58C"/>
</dbReference>
<dbReference type="RefSeq" id="XP_013389044.1">
    <property type="nucleotide sequence ID" value="XM_013533590.1"/>
</dbReference>
<dbReference type="InParanoid" id="A0A1S3HVF8"/>
<dbReference type="Pfam" id="PF00754">
    <property type="entry name" value="F5_F8_type_C"/>
    <property type="match status" value="1"/>
</dbReference>
<dbReference type="Proteomes" id="UP000085678">
    <property type="component" value="Unplaced"/>
</dbReference>
<dbReference type="Gene3D" id="2.60.120.260">
    <property type="entry name" value="Galactose-binding domain-like"/>
    <property type="match status" value="1"/>
</dbReference>
<feature type="domain" description="F5/8 type C" evidence="2">
    <location>
        <begin position="83"/>
        <end position="228"/>
    </location>
</feature>
<protein>
    <submittedName>
        <fullName evidence="4">EGF-like repeat and discoidin I-like domain-containing protein 3</fullName>
    </submittedName>
</protein>
<dbReference type="PROSITE" id="PS50022">
    <property type="entry name" value="FA58C_3"/>
    <property type="match status" value="1"/>
</dbReference>
<proteinExistence type="predicted"/>
<feature type="signal peptide" evidence="1">
    <location>
        <begin position="1"/>
        <end position="22"/>
    </location>
</feature>
<keyword evidence="3" id="KW-1185">Reference proteome</keyword>
<dbReference type="PANTHER" id="PTHR24543:SF325">
    <property type="entry name" value="F5_8 TYPE C DOMAIN-CONTAINING PROTEIN"/>
    <property type="match status" value="1"/>
</dbReference>
<dbReference type="SMART" id="SM00231">
    <property type="entry name" value="FA58C"/>
    <property type="match status" value="1"/>
</dbReference>
<reference evidence="4" key="1">
    <citation type="submission" date="2025-08" db="UniProtKB">
        <authorList>
            <consortium name="RefSeq"/>
        </authorList>
    </citation>
    <scope>IDENTIFICATION</scope>
    <source>
        <tissue evidence="4">Gonads</tissue>
    </source>
</reference>
<dbReference type="CDD" id="cd00057">
    <property type="entry name" value="FA58C"/>
    <property type="match status" value="1"/>
</dbReference>
<dbReference type="InterPro" id="IPR008979">
    <property type="entry name" value="Galactose-bd-like_sf"/>
</dbReference>
<gene>
    <name evidence="4" type="primary">LOC106157829</name>
</gene>
<keyword evidence="1" id="KW-0732">Signal</keyword>
<organism evidence="3 4">
    <name type="scientific">Lingula anatina</name>
    <name type="common">Brachiopod</name>
    <name type="synonym">Lingula unguis</name>
    <dbReference type="NCBI Taxonomy" id="7574"/>
    <lineage>
        <taxon>Eukaryota</taxon>
        <taxon>Metazoa</taxon>
        <taxon>Spiralia</taxon>
        <taxon>Lophotrochozoa</taxon>
        <taxon>Brachiopoda</taxon>
        <taxon>Linguliformea</taxon>
        <taxon>Lingulata</taxon>
        <taxon>Lingulida</taxon>
        <taxon>Linguloidea</taxon>
        <taxon>Lingulidae</taxon>
        <taxon>Lingula</taxon>
    </lineage>
</organism>
<dbReference type="KEGG" id="lak:106157829"/>
<evidence type="ECO:0000259" key="2">
    <source>
        <dbReference type="PROSITE" id="PS50022"/>
    </source>
</evidence>
<dbReference type="PROSITE" id="PS01286">
    <property type="entry name" value="FA58C_2"/>
    <property type="match status" value="1"/>
</dbReference>
<name>A0A1S3HVF8_LINAN</name>
<dbReference type="AlphaFoldDB" id="A0A1S3HVF8"/>
<dbReference type="OMA" id="DYHAHIC"/>
<evidence type="ECO:0000256" key="1">
    <source>
        <dbReference type="SAM" id="SignalP"/>
    </source>
</evidence>
<accession>A0A1S3HVF8</accession>
<dbReference type="OrthoDB" id="10249045at2759"/>